<organism evidence="1 2">
    <name type="scientific">Dongia sedimenti</name>
    <dbReference type="NCBI Taxonomy" id="3064282"/>
    <lineage>
        <taxon>Bacteria</taxon>
        <taxon>Pseudomonadati</taxon>
        <taxon>Pseudomonadota</taxon>
        <taxon>Alphaproteobacteria</taxon>
        <taxon>Rhodospirillales</taxon>
        <taxon>Dongiaceae</taxon>
        <taxon>Dongia</taxon>
    </lineage>
</organism>
<dbReference type="Gene3D" id="3.30.420.300">
    <property type="entry name" value="2-keto-3-deoxy-galactonokinase, substrate binding domain"/>
    <property type="match status" value="1"/>
</dbReference>
<sequence>MAEISAILADWGTTNRRAWAVDRDGNVLDQRKDDQGLLGVKDRAFEASFRGFIGDWLKAATPAAPIVMAGMVGSKLGWREAPYVAAPARFGQLAEHLVALPDVDGHPIRIAPGFSAREDGRPDVMRGEECQLYGLWLSARADRLCVLPGTHSKWAGIRNGGLDGFRTYMTGELFSQLCGSGTLAQLMQPDAPHDAAAFQRGLSVSEGASAGALLNRLFSVRSLGLFGELPGEALASYLSGLLIGAELRDATVGLDGSVAVIGSSRMNGLYVSGLSAIGVEAEPIDGDPLLRTALLAIARDAGLL</sequence>
<dbReference type="RefSeq" id="WP_379954915.1">
    <property type="nucleotide sequence ID" value="NZ_JAUYVI010000002.1"/>
</dbReference>
<dbReference type="Pfam" id="PF05035">
    <property type="entry name" value="DGOK"/>
    <property type="match status" value="1"/>
</dbReference>
<reference evidence="2" key="1">
    <citation type="submission" date="2023-08" db="EMBL/GenBank/DDBJ databases">
        <title>Rhodospirillaceae gen. nov., a novel taxon isolated from the Yangtze River Yuezi River estuary sludge.</title>
        <authorList>
            <person name="Ruan L."/>
        </authorList>
    </citation>
    <scope>NUCLEOTIDE SEQUENCE [LARGE SCALE GENOMIC DNA]</scope>
    <source>
        <strain evidence="2">R-7</strain>
    </source>
</reference>
<name>A0ABU0YK00_9PROT</name>
<evidence type="ECO:0000313" key="2">
    <source>
        <dbReference type="Proteomes" id="UP001230156"/>
    </source>
</evidence>
<dbReference type="InterPro" id="IPR007729">
    <property type="entry name" value="DGOK"/>
</dbReference>
<dbReference type="EMBL" id="JAUYVI010000002">
    <property type="protein sequence ID" value="MDQ7247512.1"/>
    <property type="molecule type" value="Genomic_DNA"/>
</dbReference>
<proteinExistence type="predicted"/>
<dbReference type="InterPro" id="IPR042257">
    <property type="entry name" value="DGOK_C"/>
</dbReference>
<keyword evidence="2" id="KW-1185">Reference proteome</keyword>
<comment type="caution">
    <text evidence="1">The sequence shown here is derived from an EMBL/GenBank/DDBJ whole genome shotgun (WGS) entry which is preliminary data.</text>
</comment>
<evidence type="ECO:0000313" key="1">
    <source>
        <dbReference type="EMBL" id="MDQ7247512.1"/>
    </source>
</evidence>
<protein>
    <submittedName>
        <fullName evidence="1">2-dehydro-3-deoxygalactonokinase</fullName>
    </submittedName>
</protein>
<accession>A0ABU0YK00</accession>
<dbReference type="CDD" id="cd24012">
    <property type="entry name" value="ASKHA_NBD_KDGal-kinase"/>
    <property type="match status" value="1"/>
</dbReference>
<dbReference type="Gene3D" id="3.30.420.310">
    <property type="entry name" value="2-keto-3-deoxy-galactonokinase, C-terminal domain"/>
    <property type="match status" value="1"/>
</dbReference>
<gene>
    <name evidence="1" type="ORF">Q8A70_07525</name>
</gene>
<dbReference type="Proteomes" id="UP001230156">
    <property type="component" value="Unassembled WGS sequence"/>
</dbReference>
<dbReference type="InterPro" id="IPR042258">
    <property type="entry name" value="DGOK_N"/>
</dbReference>